<dbReference type="EMBL" id="JAYMGO010000006">
    <property type="protein sequence ID" value="KAL1272809.1"/>
    <property type="molecule type" value="Genomic_DNA"/>
</dbReference>
<sequence length="100" mass="11009">MRLFLSLPNAPVPACLSLSFSVQEHCKCGGTDGSSLAELVPSVNGVQQLYPPAMNIRPERGMEWPAPDINRGINALWFNLFHLFLWGLDFAPLCLSHNTA</sequence>
<gene>
    <name evidence="1" type="ORF">QQF64_028671</name>
</gene>
<proteinExistence type="predicted"/>
<organism evidence="1 2">
    <name type="scientific">Cirrhinus molitorella</name>
    <name type="common">mud carp</name>
    <dbReference type="NCBI Taxonomy" id="172907"/>
    <lineage>
        <taxon>Eukaryota</taxon>
        <taxon>Metazoa</taxon>
        <taxon>Chordata</taxon>
        <taxon>Craniata</taxon>
        <taxon>Vertebrata</taxon>
        <taxon>Euteleostomi</taxon>
        <taxon>Actinopterygii</taxon>
        <taxon>Neopterygii</taxon>
        <taxon>Teleostei</taxon>
        <taxon>Ostariophysi</taxon>
        <taxon>Cypriniformes</taxon>
        <taxon>Cyprinidae</taxon>
        <taxon>Labeoninae</taxon>
        <taxon>Labeonini</taxon>
        <taxon>Cirrhinus</taxon>
    </lineage>
</organism>
<accession>A0ABR3N7A0</accession>
<name>A0ABR3N7A0_9TELE</name>
<evidence type="ECO:0000313" key="2">
    <source>
        <dbReference type="Proteomes" id="UP001558613"/>
    </source>
</evidence>
<keyword evidence="2" id="KW-1185">Reference proteome</keyword>
<reference evidence="1 2" key="1">
    <citation type="submission" date="2023-09" db="EMBL/GenBank/DDBJ databases">
        <authorList>
            <person name="Wang M."/>
        </authorList>
    </citation>
    <scope>NUCLEOTIDE SEQUENCE [LARGE SCALE GENOMIC DNA]</scope>
    <source>
        <strain evidence="1">GT-2023</strain>
        <tissue evidence="1">Liver</tissue>
    </source>
</reference>
<protein>
    <submittedName>
        <fullName evidence="1">Uncharacterized protein</fullName>
    </submittedName>
</protein>
<comment type="caution">
    <text evidence="1">The sequence shown here is derived from an EMBL/GenBank/DDBJ whole genome shotgun (WGS) entry which is preliminary data.</text>
</comment>
<evidence type="ECO:0000313" key="1">
    <source>
        <dbReference type="EMBL" id="KAL1272809.1"/>
    </source>
</evidence>
<dbReference type="Proteomes" id="UP001558613">
    <property type="component" value="Unassembled WGS sequence"/>
</dbReference>